<dbReference type="InterPro" id="IPR023828">
    <property type="entry name" value="Peptidase_S8_Ser-AS"/>
</dbReference>
<dbReference type="PROSITE" id="PS00136">
    <property type="entry name" value="SUBTILASE_ASP"/>
    <property type="match status" value="1"/>
</dbReference>
<feature type="active site" description="Charge relay system" evidence="5">
    <location>
        <position position="342"/>
    </location>
</feature>
<dbReference type="Gene3D" id="3.30.70.80">
    <property type="entry name" value="Peptidase S8 propeptide/proteinase inhibitor I9"/>
    <property type="match status" value="1"/>
</dbReference>
<evidence type="ECO:0000313" key="11">
    <source>
        <dbReference type="Proteomes" id="UP000251800"/>
    </source>
</evidence>
<dbReference type="EMBL" id="QEQK01000018">
    <property type="protein sequence ID" value="PWN54753.1"/>
    <property type="molecule type" value="Genomic_DNA"/>
</dbReference>
<keyword evidence="2 5" id="KW-0645">Protease</keyword>
<dbReference type="RefSeq" id="WP_109721439.1">
    <property type="nucleotide sequence ID" value="NZ_QEQK01000018.1"/>
</dbReference>
<dbReference type="SUPFAM" id="SSF52743">
    <property type="entry name" value="Subtilisin-like"/>
    <property type="match status" value="1"/>
</dbReference>
<reference evidence="10 11" key="1">
    <citation type="submission" date="2018-05" db="EMBL/GenBank/DDBJ databases">
        <title>Abyssibacter profundi OUC007T gen. nov., sp. nov, a marine bacterium isolated from seawater of the Mariana Trench.</title>
        <authorList>
            <person name="Zhou S."/>
        </authorList>
    </citation>
    <scope>NUCLEOTIDE SEQUENCE [LARGE SCALE GENOMIC DNA]</scope>
    <source>
        <strain evidence="10 11">OUC007</strain>
    </source>
</reference>
<evidence type="ECO:0000256" key="6">
    <source>
        <dbReference type="RuleBase" id="RU003355"/>
    </source>
</evidence>
<dbReference type="AlphaFoldDB" id="A0A383XQ49"/>
<dbReference type="PRINTS" id="PR00723">
    <property type="entry name" value="SUBTILISIN"/>
</dbReference>
<dbReference type="GO" id="GO:0006508">
    <property type="term" value="P:proteolysis"/>
    <property type="evidence" value="ECO:0007669"/>
    <property type="project" value="UniProtKB-KW"/>
</dbReference>
<accession>A0A383XQ49</accession>
<dbReference type="PANTHER" id="PTHR43806:SF11">
    <property type="entry name" value="CEREVISIN-RELATED"/>
    <property type="match status" value="1"/>
</dbReference>
<dbReference type="PANTHER" id="PTHR43806">
    <property type="entry name" value="PEPTIDASE S8"/>
    <property type="match status" value="1"/>
</dbReference>
<feature type="signal peptide" evidence="7">
    <location>
        <begin position="1"/>
        <end position="23"/>
    </location>
</feature>
<evidence type="ECO:0000259" key="9">
    <source>
        <dbReference type="Pfam" id="PF05922"/>
    </source>
</evidence>
<dbReference type="OrthoDB" id="9790784at2"/>
<dbReference type="InterPro" id="IPR010259">
    <property type="entry name" value="S8pro/Inhibitor_I9"/>
</dbReference>
<dbReference type="Pfam" id="PF00082">
    <property type="entry name" value="Peptidase_S8"/>
    <property type="match status" value="1"/>
</dbReference>
<keyword evidence="11" id="KW-1185">Reference proteome</keyword>
<gene>
    <name evidence="10" type="ORF">DEH80_15530</name>
</gene>
<feature type="chain" id="PRO_5016715616" evidence="7">
    <location>
        <begin position="24"/>
        <end position="399"/>
    </location>
</feature>
<dbReference type="InterPro" id="IPR023827">
    <property type="entry name" value="Peptidase_S8_Asp-AS"/>
</dbReference>
<evidence type="ECO:0000256" key="2">
    <source>
        <dbReference type="ARBA" id="ARBA00022670"/>
    </source>
</evidence>
<evidence type="ECO:0000256" key="3">
    <source>
        <dbReference type="ARBA" id="ARBA00022801"/>
    </source>
</evidence>
<dbReference type="Pfam" id="PF05922">
    <property type="entry name" value="Inhibitor_I9"/>
    <property type="match status" value="1"/>
</dbReference>
<dbReference type="PROSITE" id="PS00137">
    <property type="entry name" value="SUBTILASE_HIS"/>
    <property type="match status" value="1"/>
</dbReference>
<dbReference type="Proteomes" id="UP000251800">
    <property type="component" value="Unassembled WGS sequence"/>
</dbReference>
<evidence type="ECO:0000259" key="8">
    <source>
        <dbReference type="Pfam" id="PF00082"/>
    </source>
</evidence>
<sequence length="399" mass="39950">MNKLVRWIALAVWPVLMAPAAQAFEPIRGQYIVVLDEAATGPIAQLADGLIATVGGGERLHVYDSALNGFAVKLPAIAARALARHPLVARVEQDTVMQLNATQFNVPSYGLDRVDQITGLDGHYDYPDAAGAGAHVYIIDTGINSSHVDFAGRLGESRNFASNGGGLLCTLLGIGCPAPEPDNVEDCNGHGTHVAGTAAGTEFGIAKSSIIHTVRVFSCAGTTATSTIIAGVDWVAANAIAPAVANLSLGGGASQTLDDAVQGMIDAGVTAVVAAGNDNTDACSQSPARLPAAITVGSTTSSDARSSFSNFGSCVDLFAPGSNIVSASSSSDTGSATLSGTSMASPHVAGGVARFLSDSPSATPADAAAALVGAASSGLISNPGSGSPNLLMYLDPAGF</sequence>
<name>A0A383XQ49_9GAMM</name>
<organism evidence="10 11">
    <name type="scientific">Abyssibacter profundi</name>
    <dbReference type="NCBI Taxonomy" id="2182787"/>
    <lineage>
        <taxon>Bacteria</taxon>
        <taxon>Pseudomonadati</taxon>
        <taxon>Pseudomonadota</taxon>
        <taxon>Gammaproteobacteria</taxon>
        <taxon>Chromatiales</taxon>
        <taxon>Oceanococcaceae</taxon>
        <taxon>Abyssibacter</taxon>
    </lineage>
</organism>
<dbReference type="PROSITE" id="PS51892">
    <property type="entry name" value="SUBTILASE"/>
    <property type="match status" value="1"/>
</dbReference>
<dbReference type="GO" id="GO:0005615">
    <property type="term" value="C:extracellular space"/>
    <property type="evidence" value="ECO:0007669"/>
    <property type="project" value="TreeGrafter"/>
</dbReference>
<dbReference type="GO" id="GO:0004252">
    <property type="term" value="F:serine-type endopeptidase activity"/>
    <property type="evidence" value="ECO:0007669"/>
    <property type="project" value="UniProtKB-UniRule"/>
</dbReference>
<keyword evidence="7" id="KW-0732">Signal</keyword>
<keyword evidence="3 5" id="KW-0378">Hydrolase</keyword>
<keyword evidence="4 5" id="KW-0720">Serine protease</keyword>
<feature type="active site" description="Charge relay system" evidence="5">
    <location>
        <position position="190"/>
    </location>
</feature>
<evidence type="ECO:0000256" key="5">
    <source>
        <dbReference type="PROSITE-ProRule" id="PRU01240"/>
    </source>
</evidence>
<feature type="active site" description="Charge relay system" evidence="5">
    <location>
        <position position="140"/>
    </location>
</feature>
<comment type="caution">
    <text evidence="10">The sequence shown here is derived from an EMBL/GenBank/DDBJ whole genome shotgun (WGS) entry which is preliminary data.</text>
</comment>
<feature type="domain" description="Inhibitor I9" evidence="9">
    <location>
        <begin position="31"/>
        <end position="99"/>
    </location>
</feature>
<dbReference type="InterPro" id="IPR037045">
    <property type="entry name" value="S8pro/Inhibitor_I9_sf"/>
</dbReference>
<dbReference type="PROSITE" id="PS00138">
    <property type="entry name" value="SUBTILASE_SER"/>
    <property type="match status" value="1"/>
</dbReference>
<evidence type="ECO:0000256" key="7">
    <source>
        <dbReference type="SAM" id="SignalP"/>
    </source>
</evidence>
<feature type="domain" description="Peptidase S8/S53" evidence="8">
    <location>
        <begin position="131"/>
        <end position="376"/>
    </location>
</feature>
<dbReference type="Gene3D" id="3.40.50.200">
    <property type="entry name" value="Peptidase S8/S53 domain"/>
    <property type="match status" value="1"/>
</dbReference>
<evidence type="ECO:0000256" key="4">
    <source>
        <dbReference type="ARBA" id="ARBA00022825"/>
    </source>
</evidence>
<dbReference type="InterPro" id="IPR050131">
    <property type="entry name" value="Peptidase_S8_subtilisin-like"/>
</dbReference>
<dbReference type="CDD" id="cd04077">
    <property type="entry name" value="Peptidases_S8_PCSK9_ProteinaseK_like"/>
    <property type="match status" value="1"/>
</dbReference>
<dbReference type="InterPro" id="IPR034193">
    <property type="entry name" value="PCSK9_ProteinaseK-like"/>
</dbReference>
<dbReference type="InterPro" id="IPR000209">
    <property type="entry name" value="Peptidase_S8/S53_dom"/>
</dbReference>
<comment type="similarity">
    <text evidence="1 5 6">Belongs to the peptidase S8 family.</text>
</comment>
<dbReference type="InterPro" id="IPR036852">
    <property type="entry name" value="Peptidase_S8/S53_dom_sf"/>
</dbReference>
<protein>
    <submittedName>
        <fullName evidence="10">Serine protease</fullName>
    </submittedName>
</protein>
<dbReference type="InterPro" id="IPR022398">
    <property type="entry name" value="Peptidase_S8_His-AS"/>
</dbReference>
<dbReference type="FunFam" id="3.40.50.200:FF:000014">
    <property type="entry name" value="Proteinase K"/>
    <property type="match status" value="1"/>
</dbReference>
<proteinExistence type="inferred from homology"/>
<evidence type="ECO:0000256" key="1">
    <source>
        <dbReference type="ARBA" id="ARBA00011073"/>
    </source>
</evidence>
<dbReference type="InterPro" id="IPR015500">
    <property type="entry name" value="Peptidase_S8_subtilisin-rel"/>
</dbReference>
<evidence type="ECO:0000313" key="10">
    <source>
        <dbReference type="EMBL" id="PWN54753.1"/>
    </source>
</evidence>